<keyword evidence="8" id="KW-1185">Reference proteome</keyword>
<keyword evidence="4" id="KW-0597">Phosphoprotein</keyword>
<proteinExistence type="predicted"/>
<dbReference type="CDD" id="cd17537">
    <property type="entry name" value="REC_FixJ"/>
    <property type="match status" value="1"/>
</dbReference>
<gene>
    <name evidence="7" type="primary">fixJ_1</name>
    <name evidence="7" type="ORF">GCM10009416_00420</name>
</gene>
<keyword evidence="1" id="KW-0805">Transcription regulation</keyword>
<dbReference type="InterPro" id="IPR016032">
    <property type="entry name" value="Sig_transdc_resp-reg_C-effctor"/>
</dbReference>
<dbReference type="CDD" id="cd06170">
    <property type="entry name" value="LuxR_C_like"/>
    <property type="match status" value="1"/>
</dbReference>
<dbReference type="Pfam" id="PF00196">
    <property type="entry name" value="GerE"/>
    <property type="match status" value="1"/>
</dbReference>
<dbReference type="PRINTS" id="PR00038">
    <property type="entry name" value="HTHLUXR"/>
</dbReference>
<keyword evidence="2" id="KW-0238">DNA-binding</keyword>
<dbReference type="InterPro" id="IPR036388">
    <property type="entry name" value="WH-like_DNA-bd_sf"/>
</dbReference>
<dbReference type="InterPro" id="IPR011006">
    <property type="entry name" value="CheY-like_superfamily"/>
</dbReference>
<evidence type="ECO:0000259" key="6">
    <source>
        <dbReference type="PROSITE" id="PS50110"/>
    </source>
</evidence>
<evidence type="ECO:0000256" key="2">
    <source>
        <dbReference type="ARBA" id="ARBA00023125"/>
    </source>
</evidence>
<dbReference type="PROSITE" id="PS50043">
    <property type="entry name" value="HTH_LUXR_2"/>
    <property type="match status" value="1"/>
</dbReference>
<dbReference type="EMBL" id="BAAAFZ010000001">
    <property type="protein sequence ID" value="GAA0566382.1"/>
    <property type="molecule type" value="Genomic_DNA"/>
</dbReference>
<evidence type="ECO:0000256" key="1">
    <source>
        <dbReference type="ARBA" id="ARBA00023015"/>
    </source>
</evidence>
<dbReference type="SMART" id="SM00448">
    <property type="entry name" value="REC"/>
    <property type="match status" value="1"/>
</dbReference>
<dbReference type="PROSITE" id="PS50110">
    <property type="entry name" value="RESPONSE_REGULATORY"/>
    <property type="match status" value="1"/>
</dbReference>
<sequence length="222" mass="23060">MPDDDAGPGRKVAHVVDDDAAVRRSLALLLRSAGFSVQVHESGEAFLKAAESAAPAGGLPFGCVLLDLRMPGMDGIAVQREMAARGLGLPVVVVTAHGDVPLAVQAMRAGASDFIEKPYGGEAIIQAAEAALARGDEDRARAREAAEAAARVAALTAREADVLRGLLAGRQNKVIARDLGISPRTVEIHRANLMDKLGVQSLSEALRTALAAGWAPPGEKRP</sequence>
<dbReference type="SUPFAM" id="SSF46894">
    <property type="entry name" value="C-terminal effector domain of the bipartite response regulators"/>
    <property type="match status" value="1"/>
</dbReference>
<dbReference type="PANTHER" id="PTHR44688">
    <property type="entry name" value="DNA-BINDING TRANSCRIPTIONAL ACTIVATOR DEVR_DOSR"/>
    <property type="match status" value="1"/>
</dbReference>
<evidence type="ECO:0000256" key="4">
    <source>
        <dbReference type="PROSITE-ProRule" id="PRU00169"/>
    </source>
</evidence>
<dbReference type="SUPFAM" id="SSF52172">
    <property type="entry name" value="CheY-like"/>
    <property type="match status" value="1"/>
</dbReference>
<evidence type="ECO:0000313" key="8">
    <source>
        <dbReference type="Proteomes" id="UP001501588"/>
    </source>
</evidence>
<dbReference type="InterPro" id="IPR000792">
    <property type="entry name" value="Tscrpt_reg_LuxR_C"/>
</dbReference>
<feature type="domain" description="Response regulatory" evidence="6">
    <location>
        <begin position="12"/>
        <end position="132"/>
    </location>
</feature>
<protein>
    <submittedName>
        <fullName evidence="7">Response regulator FixJ</fullName>
    </submittedName>
</protein>
<evidence type="ECO:0000256" key="3">
    <source>
        <dbReference type="ARBA" id="ARBA00023163"/>
    </source>
</evidence>
<dbReference type="Pfam" id="PF00072">
    <property type="entry name" value="Response_reg"/>
    <property type="match status" value="1"/>
</dbReference>
<name>A0ABP3PHT3_9PROT</name>
<reference evidence="8" key="1">
    <citation type="journal article" date="2019" name="Int. J. Syst. Evol. Microbiol.">
        <title>The Global Catalogue of Microorganisms (GCM) 10K type strain sequencing project: providing services to taxonomists for standard genome sequencing and annotation.</title>
        <authorList>
            <consortium name="The Broad Institute Genomics Platform"/>
            <consortium name="The Broad Institute Genome Sequencing Center for Infectious Disease"/>
            <person name="Wu L."/>
            <person name="Ma J."/>
        </authorList>
    </citation>
    <scope>NUCLEOTIDE SEQUENCE [LARGE SCALE GENOMIC DNA]</scope>
    <source>
        <strain evidence="8">JCM 9933</strain>
    </source>
</reference>
<organism evidence="7 8">
    <name type="scientific">Craurococcus roseus</name>
    <dbReference type="NCBI Taxonomy" id="77585"/>
    <lineage>
        <taxon>Bacteria</taxon>
        <taxon>Pseudomonadati</taxon>
        <taxon>Pseudomonadota</taxon>
        <taxon>Alphaproteobacteria</taxon>
        <taxon>Acetobacterales</taxon>
        <taxon>Acetobacteraceae</taxon>
        <taxon>Craurococcus</taxon>
    </lineage>
</organism>
<evidence type="ECO:0000313" key="7">
    <source>
        <dbReference type="EMBL" id="GAA0566382.1"/>
    </source>
</evidence>
<feature type="domain" description="HTH luxR-type" evidence="5">
    <location>
        <begin position="148"/>
        <end position="213"/>
    </location>
</feature>
<evidence type="ECO:0000259" key="5">
    <source>
        <dbReference type="PROSITE" id="PS50043"/>
    </source>
</evidence>
<comment type="caution">
    <text evidence="7">The sequence shown here is derived from an EMBL/GenBank/DDBJ whole genome shotgun (WGS) entry which is preliminary data.</text>
</comment>
<dbReference type="Proteomes" id="UP001501588">
    <property type="component" value="Unassembled WGS sequence"/>
</dbReference>
<dbReference type="PANTHER" id="PTHR44688:SF16">
    <property type="entry name" value="DNA-BINDING TRANSCRIPTIONAL ACTIVATOR DEVR_DOSR"/>
    <property type="match status" value="1"/>
</dbReference>
<dbReference type="Gene3D" id="1.10.10.10">
    <property type="entry name" value="Winged helix-like DNA-binding domain superfamily/Winged helix DNA-binding domain"/>
    <property type="match status" value="1"/>
</dbReference>
<dbReference type="InterPro" id="IPR001789">
    <property type="entry name" value="Sig_transdc_resp-reg_receiver"/>
</dbReference>
<dbReference type="SMART" id="SM00421">
    <property type="entry name" value="HTH_LUXR"/>
    <property type="match status" value="1"/>
</dbReference>
<dbReference type="PROSITE" id="PS00622">
    <property type="entry name" value="HTH_LUXR_1"/>
    <property type="match status" value="1"/>
</dbReference>
<dbReference type="Gene3D" id="3.40.50.2300">
    <property type="match status" value="1"/>
</dbReference>
<accession>A0ABP3PHT3</accession>
<feature type="modified residue" description="4-aspartylphosphate" evidence="4">
    <location>
        <position position="67"/>
    </location>
</feature>
<dbReference type="RefSeq" id="WP_343893109.1">
    <property type="nucleotide sequence ID" value="NZ_BAAAFZ010000001.1"/>
</dbReference>
<keyword evidence="3" id="KW-0804">Transcription</keyword>